<dbReference type="GO" id="GO:0005634">
    <property type="term" value="C:nucleus"/>
    <property type="evidence" value="ECO:0007669"/>
    <property type="project" value="UniProtKB-SubCell"/>
</dbReference>
<feature type="compositionally biased region" description="Basic and acidic residues" evidence="4">
    <location>
        <begin position="642"/>
        <end position="663"/>
    </location>
</feature>
<feature type="compositionally biased region" description="Low complexity" evidence="4">
    <location>
        <begin position="472"/>
        <end position="481"/>
    </location>
</feature>
<feature type="compositionally biased region" description="Polar residues" evidence="4">
    <location>
        <begin position="238"/>
        <end position="248"/>
    </location>
</feature>
<dbReference type="InterPro" id="IPR035979">
    <property type="entry name" value="RBD_domain_sf"/>
</dbReference>
<feature type="compositionally biased region" description="Low complexity" evidence="4">
    <location>
        <begin position="495"/>
        <end position="508"/>
    </location>
</feature>
<dbReference type="Proteomes" id="UP000663852">
    <property type="component" value="Unassembled WGS sequence"/>
</dbReference>
<dbReference type="GO" id="GO:0006357">
    <property type="term" value="P:regulation of transcription by RNA polymerase II"/>
    <property type="evidence" value="ECO:0007669"/>
    <property type="project" value="TreeGrafter"/>
</dbReference>
<evidence type="ECO:0000313" key="7">
    <source>
        <dbReference type="EMBL" id="CAF1052698.1"/>
    </source>
</evidence>
<feature type="compositionally biased region" description="Polar residues" evidence="4">
    <location>
        <begin position="835"/>
        <end position="846"/>
    </location>
</feature>
<evidence type="ECO:0000313" key="8">
    <source>
        <dbReference type="Proteomes" id="UP000663828"/>
    </source>
</evidence>
<feature type="compositionally biased region" description="Polar residues" evidence="4">
    <location>
        <begin position="133"/>
        <end position="147"/>
    </location>
</feature>
<evidence type="ECO:0000256" key="4">
    <source>
        <dbReference type="SAM" id="MobiDB-lite"/>
    </source>
</evidence>
<accession>A0A814KHX5</accession>
<feature type="region of interest" description="Disordered" evidence="4">
    <location>
        <begin position="132"/>
        <end position="248"/>
    </location>
</feature>
<feature type="compositionally biased region" description="Basic and acidic residues" evidence="4">
    <location>
        <begin position="879"/>
        <end position="906"/>
    </location>
</feature>
<dbReference type="EMBL" id="CAJNOJ010000005">
    <property type="protein sequence ID" value="CAF0747004.1"/>
    <property type="molecule type" value="Genomic_DNA"/>
</dbReference>
<keyword evidence="8" id="KW-1185">Reference proteome</keyword>
<feature type="compositionally biased region" description="Basic and acidic residues" evidence="4">
    <location>
        <begin position="854"/>
        <end position="872"/>
    </location>
</feature>
<feature type="compositionally biased region" description="Polar residues" evidence="4">
    <location>
        <begin position="1001"/>
        <end position="1010"/>
    </location>
</feature>
<dbReference type="GO" id="GO:0050684">
    <property type="term" value="P:regulation of mRNA processing"/>
    <property type="evidence" value="ECO:0007669"/>
    <property type="project" value="TreeGrafter"/>
</dbReference>
<feature type="region of interest" description="Disordered" evidence="4">
    <location>
        <begin position="642"/>
        <end position="950"/>
    </location>
</feature>
<feature type="compositionally biased region" description="Polar residues" evidence="4">
    <location>
        <begin position="911"/>
        <end position="927"/>
    </location>
</feature>
<feature type="compositionally biased region" description="Low complexity" evidence="4">
    <location>
        <begin position="359"/>
        <end position="368"/>
    </location>
</feature>
<dbReference type="InterPro" id="IPR000504">
    <property type="entry name" value="RRM_dom"/>
</dbReference>
<dbReference type="PANTHER" id="PTHR15683">
    <property type="entry name" value="SCAFFOLD ATTACHMENT FACTOR B-RELATED"/>
    <property type="match status" value="1"/>
</dbReference>
<name>A0A814KHX5_ADIRI</name>
<feature type="compositionally biased region" description="Low complexity" evidence="4">
    <location>
        <begin position="332"/>
        <end position="348"/>
    </location>
</feature>
<dbReference type="PROSITE" id="PS50102">
    <property type="entry name" value="RRM"/>
    <property type="match status" value="1"/>
</dbReference>
<feature type="compositionally biased region" description="Basic and acidic residues" evidence="4">
    <location>
        <begin position="570"/>
        <end position="591"/>
    </location>
</feature>
<keyword evidence="3" id="KW-0694">RNA-binding</keyword>
<feature type="region of interest" description="Disordered" evidence="4">
    <location>
        <begin position="98"/>
        <end position="118"/>
    </location>
</feature>
<evidence type="ECO:0000259" key="5">
    <source>
        <dbReference type="PROSITE" id="PS50102"/>
    </source>
</evidence>
<gene>
    <name evidence="6" type="ORF">EDS130_LOCUS2067</name>
    <name evidence="7" type="ORF">XAT740_LOCUS15859</name>
</gene>
<dbReference type="Gene3D" id="3.30.70.330">
    <property type="match status" value="1"/>
</dbReference>
<reference evidence="7" key="1">
    <citation type="submission" date="2021-02" db="EMBL/GenBank/DDBJ databases">
        <authorList>
            <person name="Nowell W R."/>
        </authorList>
    </citation>
    <scope>NUCLEOTIDE SEQUENCE</scope>
</reference>
<feature type="compositionally biased region" description="Basic and acidic residues" evidence="4">
    <location>
        <begin position="723"/>
        <end position="743"/>
    </location>
</feature>
<feature type="region of interest" description="Disordered" evidence="4">
    <location>
        <begin position="985"/>
        <end position="1036"/>
    </location>
</feature>
<proteinExistence type="predicted"/>
<dbReference type="Proteomes" id="UP000663828">
    <property type="component" value="Unassembled WGS sequence"/>
</dbReference>
<feature type="region of interest" description="Disordered" evidence="4">
    <location>
        <begin position="326"/>
        <end position="616"/>
    </location>
</feature>
<sequence length="1078" mass="121765">MTSTTNSSKQRKLTDLRVADLQRELRLFNIFYDKKELKGSLLEKLRQALIDRNLDPESYSFDTTSDLKSMSSDENGSYGLELSAMETSSDQALNIENSEQTHSSAAAAPSTTLDANDEQINRMDTIDLRQIVDDQQNENNFSSIDQTTTKHDDEYSNDNIDHGLTQALCSSSDEDPYIKESTDSSDATHTRTSITAAHDQQISSDSNHGGDHQLTTSLPTTNLSTDNENLSKSENKQQESTGEQTKKSNQCHLWVSNIAKETHASDLKDLFSKHGKVLTTKVIGSSSSQWFGYITLATPDDVEKCINTLHQTELHGKKIYVDREMHDQPERSSSSSKSKSHSDLISSSAHKRSSDQSNHKSSSSTTGDSFKKRDSNTNNHSKSAVTDHNVSSKKRPASTSNDNKKKISTHDVKKSNENHVSSRKPLDSNPRRTSSSSNNSQSNKQHASRSDVPRTGERTGIMIDSRLEFEQSSYKSSGGNRSSDKYPDRSERSSLDSSKTKPASSSTSHRSRSNEKRLTSTSTKPDYHHSSSGDKSKPRTTSHNTTNKYDKPKDSFPKDTHRSTSSNSYDSDRRSTHQNEQRLRHEKEILVHKQLVQQQEEEKIKEQQRRLAEERERMRREFEFLERERLEIERTRLALEKEKQDQARELDKQQRRLADEAKHRQQQAEAKLRDEKLHRIAHHDNKHPRDSQRSSHYQNANNNNDTSSSKGYDHRSSSNTSNERGRDRSLGETNRDYYSEAKRPYSNNMNNQRETMFRDRAAGRDSDLSSSSSSLVLSSPSTIISSNTNNNARYLPPSSHQNRPVDPYNALPQRGRDMALPPTSAVSAAYERSSRNNATSPTNNSALLRRPHSRERFDGREFLQQAQRRDRSPPPTSTLRREPMETAHWERPKARDSTHYTEDAHKYLPNQYLSDTSPSMQQQQPQGLWSAAPPSRAQHHHGDLSVKAPVHPPVVDPYSWQHVSSQVPPSAHDRSRTNMISNQRIPMLSSNQPPPPPPSARGNTAGQSHIYNHPGVPVSAIPTSQQHASLVPPPSLHHTTAYVTQQAPPPGLVLHPTGQARTYESHYVVTQPIQPRRY</sequence>
<dbReference type="Pfam" id="PF00076">
    <property type="entry name" value="RRM_1"/>
    <property type="match status" value="1"/>
</dbReference>
<comment type="caution">
    <text evidence="7">The sequence shown here is derived from an EMBL/GenBank/DDBJ whole genome shotgun (WGS) entry which is preliminary data.</text>
</comment>
<dbReference type="SMART" id="SM00360">
    <property type="entry name" value="RRM"/>
    <property type="match status" value="1"/>
</dbReference>
<evidence type="ECO:0000256" key="2">
    <source>
        <dbReference type="ARBA" id="ARBA00023242"/>
    </source>
</evidence>
<feature type="compositionally biased region" description="Basic and acidic residues" evidence="4">
    <location>
        <begin position="176"/>
        <end position="189"/>
    </location>
</feature>
<dbReference type="GO" id="GO:0003723">
    <property type="term" value="F:RNA binding"/>
    <property type="evidence" value="ECO:0007669"/>
    <property type="project" value="UniProtKB-UniRule"/>
</dbReference>
<evidence type="ECO:0000256" key="3">
    <source>
        <dbReference type="PROSITE-ProRule" id="PRU00176"/>
    </source>
</evidence>
<feature type="compositionally biased region" description="Polar residues" evidence="4">
    <location>
        <begin position="745"/>
        <end position="754"/>
    </location>
</feature>
<protein>
    <recommendedName>
        <fullName evidence="5">RRM domain-containing protein</fullName>
    </recommendedName>
</protein>
<feature type="compositionally biased region" description="Basic and acidic residues" evidence="4">
    <location>
        <begin position="525"/>
        <end position="537"/>
    </location>
</feature>
<feature type="compositionally biased region" description="Basic and acidic residues" evidence="4">
    <location>
        <begin position="600"/>
        <end position="616"/>
    </location>
</feature>
<feature type="compositionally biased region" description="Polar residues" evidence="4">
    <location>
        <begin position="190"/>
        <end position="207"/>
    </location>
</feature>
<feature type="compositionally biased region" description="Polar residues" evidence="4">
    <location>
        <begin position="376"/>
        <end position="389"/>
    </location>
</feature>
<dbReference type="SUPFAM" id="SSF54928">
    <property type="entry name" value="RNA-binding domain, RBD"/>
    <property type="match status" value="1"/>
</dbReference>
<dbReference type="OrthoDB" id="6159259at2759"/>
<dbReference type="EMBL" id="CAJNOR010000994">
    <property type="protein sequence ID" value="CAF1052698.1"/>
    <property type="molecule type" value="Genomic_DNA"/>
</dbReference>
<feature type="compositionally biased region" description="Low complexity" evidence="4">
    <location>
        <begin position="768"/>
        <end position="791"/>
    </location>
</feature>
<feature type="compositionally biased region" description="Low complexity" evidence="4">
    <location>
        <begin position="214"/>
        <end position="225"/>
    </location>
</feature>
<dbReference type="InterPro" id="IPR051738">
    <property type="entry name" value="SAF_Modulators"/>
</dbReference>
<evidence type="ECO:0000256" key="1">
    <source>
        <dbReference type="ARBA" id="ARBA00004123"/>
    </source>
</evidence>
<feature type="compositionally biased region" description="Polar residues" evidence="4">
    <location>
        <begin position="694"/>
        <end position="710"/>
    </location>
</feature>
<feature type="domain" description="RRM" evidence="5">
    <location>
        <begin position="251"/>
        <end position="326"/>
    </location>
</feature>
<feature type="compositionally biased region" description="Low complexity" evidence="4">
    <location>
        <begin position="101"/>
        <end position="112"/>
    </location>
</feature>
<feature type="compositionally biased region" description="Low complexity" evidence="4">
    <location>
        <begin position="434"/>
        <end position="443"/>
    </location>
</feature>
<evidence type="ECO:0000313" key="6">
    <source>
        <dbReference type="EMBL" id="CAF0747004.1"/>
    </source>
</evidence>
<keyword evidence="2" id="KW-0539">Nucleus</keyword>
<feature type="compositionally biased region" description="Basic and acidic residues" evidence="4">
    <location>
        <begin position="402"/>
        <end position="417"/>
    </location>
</feature>
<dbReference type="CDD" id="cd12417">
    <property type="entry name" value="RRM_SAFB_like"/>
    <property type="match status" value="1"/>
</dbReference>
<feature type="compositionally biased region" description="Basic and acidic residues" evidence="4">
    <location>
        <begin position="448"/>
        <end position="457"/>
    </location>
</feature>
<organism evidence="7 8">
    <name type="scientific">Adineta ricciae</name>
    <name type="common">Rotifer</name>
    <dbReference type="NCBI Taxonomy" id="249248"/>
    <lineage>
        <taxon>Eukaryota</taxon>
        <taxon>Metazoa</taxon>
        <taxon>Spiralia</taxon>
        <taxon>Gnathifera</taxon>
        <taxon>Rotifera</taxon>
        <taxon>Eurotatoria</taxon>
        <taxon>Bdelloidea</taxon>
        <taxon>Adinetida</taxon>
        <taxon>Adinetidae</taxon>
        <taxon>Adineta</taxon>
    </lineage>
</organism>
<dbReference type="AlphaFoldDB" id="A0A814KHX5"/>
<feature type="compositionally biased region" description="Basic and acidic residues" evidence="4">
    <location>
        <begin position="548"/>
        <end position="562"/>
    </location>
</feature>
<comment type="subcellular location">
    <subcellularLocation>
        <location evidence="1">Nucleus</location>
    </subcellularLocation>
</comment>
<dbReference type="GO" id="GO:0043565">
    <property type="term" value="F:sequence-specific DNA binding"/>
    <property type="evidence" value="ECO:0007669"/>
    <property type="project" value="TreeGrafter"/>
</dbReference>
<feature type="compositionally biased region" description="Basic and acidic residues" evidence="4">
    <location>
        <begin position="755"/>
        <end position="767"/>
    </location>
</feature>
<dbReference type="PANTHER" id="PTHR15683:SF8">
    <property type="entry name" value="SCAFFOLD ATTACHMENT FACTOR B, ISOFORM B"/>
    <property type="match status" value="1"/>
</dbReference>
<feature type="compositionally biased region" description="Basic and acidic residues" evidence="4">
    <location>
        <begin position="482"/>
        <end position="494"/>
    </location>
</feature>
<dbReference type="InterPro" id="IPR012677">
    <property type="entry name" value="Nucleotide-bd_a/b_plait_sf"/>
</dbReference>